<organism evidence="5 6">
    <name type="scientific">Callosobruchus maculatus</name>
    <name type="common">Southern cowpea weevil</name>
    <name type="synonym">Pulse bruchid</name>
    <dbReference type="NCBI Taxonomy" id="64391"/>
    <lineage>
        <taxon>Eukaryota</taxon>
        <taxon>Metazoa</taxon>
        <taxon>Ecdysozoa</taxon>
        <taxon>Arthropoda</taxon>
        <taxon>Hexapoda</taxon>
        <taxon>Insecta</taxon>
        <taxon>Pterygota</taxon>
        <taxon>Neoptera</taxon>
        <taxon>Endopterygota</taxon>
        <taxon>Coleoptera</taxon>
        <taxon>Polyphaga</taxon>
        <taxon>Cucujiformia</taxon>
        <taxon>Chrysomeloidea</taxon>
        <taxon>Chrysomelidae</taxon>
        <taxon>Bruchinae</taxon>
        <taxon>Bruchini</taxon>
        <taxon>Callosobruchus</taxon>
    </lineage>
</organism>
<dbReference type="GO" id="GO:0005789">
    <property type="term" value="C:endoplasmic reticulum membrane"/>
    <property type="evidence" value="ECO:0007669"/>
    <property type="project" value="InterPro"/>
</dbReference>
<sequence length="161" mass="18008">MNLVYATVSLVKYAAIEQTSKSEQLSSSSRTQTCLPIYILIEQSYDIIWKDGLAIECASFLQPLDEVAARLPLLAVLLVRQECSAWLDFWAVVVVVDNGTACVLFCKNCVVPCRFLLSDVVMYKMNADPRRPDKVQRYVPKTSSGSGQEDLTPDYMNILGM</sequence>
<keyword evidence="4" id="KW-0472">Membrane</keyword>
<keyword evidence="6" id="KW-1185">Reference proteome</keyword>
<reference evidence="5 6" key="1">
    <citation type="submission" date="2019-01" db="EMBL/GenBank/DDBJ databases">
        <authorList>
            <person name="Sayadi A."/>
        </authorList>
    </citation>
    <scope>NUCLEOTIDE SEQUENCE [LARGE SCALE GENOMIC DNA]</scope>
</reference>
<dbReference type="AlphaFoldDB" id="A0A653D873"/>
<name>A0A653D873_CALMS</name>
<keyword evidence="2" id="KW-0812">Transmembrane</keyword>
<dbReference type="GO" id="GO:0045048">
    <property type="term" value="P:protein insertion into ER membrane"/>
    <property type="evidence" value="ECO:0007669"/>
    <property type="project" value="InterPro"/>
</dbReference>
<dbReference type="OrthoDB" id="284718at2759"/>
<evidence type="ECO:0000256" key="3">
    <source>
        <dbReference type="ARBA" id="ARBA00022989"/>
    </source>
</evidence>
<evidence type="ECO:0000313" key="6">
    <source>
        <dbReference type="Proteomes" id="UP000410492"/>
    </source>
</evidence>
<evidence type="ECO:0000256" key="1">
    <source>
        <dbReference type="ARBA" id="ARBA00004370"/>
    </source>
</evidence>
<evidence type="ECO:0000256" key="4">
    <source>
        <dbReference type="ARBA" id="ARBA00023136"/>
    </source>
</evidence>
<dbReference type="InterPro" id="IPR005351">
    <property type="entry name" value="ASTER"/>
</dbReference>
<proteinExistence type="predicted"/>
<dbReference type="Pfam" id="PF03669">
    <property type="entry name" value="ASTER"/>
    <property type="match status" value="1"/>
</dbReference>
<gene>
    <name evidence="5" type="ORF">CALMAC_LOCUS15295</name>
</gene>
<keyword evidence="3" id="KW-1133">Transmembrane helix</keyword>
<evidence type="ECO:0000256" key="2">
    <source>
        <dbReference type="ARBA" id="ARBA00022692"/>
    </source>
</evidence>
<evidence type="ECO:0000313" key="5">
    <source>
        <dbReference type="EMBL" id="VEN56389.1"/>
    </source>
</evidence>
<comment type="subcellular location">
    <subcellularLocation>
        <location evidence="1">Membrane</location>
    </subcellularLocation>
</comment>
<dbReference type="GO" id="GO:0044183">
    <property type="term" value="F:protein folding chaperone"/>
    <property type="evidence" value="ECO:0007669"/>
    <property type="project" value="InterPro"/>
</dbReference>
<protein>
    <submittedName>
        <fullName evidence="5">Uncharacterized protein</fullName>
    </submittedName>
</protein>
<dbReference type="EMBL" id="CAACVG010010687">
    <property type="protein sequence ID" value="VEN56389.1"/>
    <property type="molecule type" value="Genomic_DNA"/>
</dbReference>
<accession>A0A653D873</accession>
<dbReference type="Proteomes" id="UP000410492">
    <property type="component" value="Unassembled WGS sequence"/>
</dbReference>